<feature type="non-terminal residue" evidence="1">
    <location>
        <position position="1"/>
    </location>
</feature>
<evidence type="ECO:0000313" key="2">
    <source>
        <dbReference type="Proteomes" id="UP000700334"/>
    </source>
</evidence>
<dbReference type="GO" id="GO:0005743">
    <property type="term" value="C:mitochondrial inner membrane"/>
    <property type="evidence" value="ECO:0007669"/>
    <property type="project" value="TreeGrafter"/>
</dbReference>
<name>A0A8J6DTS1_GALPY</name>
<dbReference type="OrthoDB" id="10037790at2759"/>
<keyword evidence="2" id="KW-1185">Reference proteome</keyword>
<organism evidence="1 2">
    <name type="scientific">Galemys pyrenaicus</name>
    <name type="common">Iberian desman</name>
    <name type="synonym">Pyrenean desman</name>
    <dbReference type="NCBI Taxonomy" id="202257"/>
    <lineage>
        <taxon>Eukaryota</taxon>
        <taxon>Metazoa</taxon>
        <taxon>Chordata</taxon>
        <taxon>Craniata</taxon>
        <taxon>Vertebrata</taxon>
        <taxon>Euteleostomi</taxon>
        <taxon>Mammalia</taxon>
        <taxon>Eutheria</taxon>
        <taxon>Laurasiatheria</taxon>
        <taxon>Eulipotyphla</taxon>
        <taxon>Talpidae</taxon>
        <taxon>Galemys</taxon>
    </lineage>
</organism>
<gene>
    <name evidence="1" type="ORF">J0S82_016903</name>
</gene>
<dbReference type="AlphaFoldDB" id="A0A8J6DTS1"/>
<feature type="non-terminal residue" evidence="1">
    <location>
        <position position="157"/>
    </location>
</feature>
<dbReference type="GO" id="GO:0032981">
    <property type="term" value="P:mitochondrial respiratory chain complex I assembly"/>
    <property type="evidence" value="ECO:0007669"/>
    <property type="project" value="TreeGrafter"/>
</dbReference>
<sequence>CWNFSASPMDNFPLDEKTFYEVSKLSGKQNFSASRKRAALTTMVATEDCILALEQIHSHARTKESPGTPLNTYYLQVFDKFNFVGIAYALLKIPVLGSTQKEMAVKEIFLHFKDGQQIPMFKFNGDNAKKTGAKVTKKIQFFPKVAFLHHHCTLMGA</sequence>
<protein>
    <submittedName>
        <fullName evidence="1">Cytochrome c oxidase assembly factor 1</fullName>
    </submittedName>
</protein>
<accession>A0A8J6DTS1</accession>
<reference evidence="1" key="1">
    <citation type="journal article" date="2021" name="Evol. Appl.">
        <title>The genome of the Pyrenean desman and the effects of bottlenecks and inbreeding on the genomic landscape of an endangered species.</title>
        <authorList>
            <person name="Escoda L."/>
            <person name="Castresana J."/>
        </authorList>
    </citation>
    <scope>NUCLEOTIDE SEQUENCE</scope>
    <source>
        <strain evidence="1">IBE-C5619</strain>
    </source>
</reference>
<dbReference type="Proteomes" id="UP000700334">
    <property type="component" value="Unassembled WGS sequence"/>
</dbReference>
<dbReference type="PANTHER" id="PTHR47148:SF1">
    <property type="entry name" value="CYTOCHROME C OXIDASE ASSEMBLY FACTOR 1 HOMOLOG"/>
    <property type="match status" value="1"/>
</dbReference>
<comment type="caution">
    <text evidence="1">The sequence shown here is derived from an EMBL/GenBank/DDBJ whole genome shotgun (WGS) entry which is preliminary data.</text>
</comment>
<dbReference type="EMBL" id="JAGFMF010011641">
    <property type="protein sequence ID" value="KAG8518063.1"/>
    <property type="molecule type" value="Genomic_DNA"/>
</dbReference>
<proteinExistence type="predicted"/>
<dbReference type="PANTHER" id="PTHR47148">
    <property type="entry name" value="CYTOCHROME C OXIDASE ASSEMBLY FACTOR 1 HOMOLOG"/>
    <property type="match status" value="1"/>
</dbReference>
<evidence type="ECO:0000313" key="1">
    <source>
        <dbReference type="EMBL" id="KAG8518063.1"/>
    </source>
</evidence>
<dbReference type="GO" id="GO:0033617">
    <property type="term" value="P:mitochondrial respiratory chain complex IV assembly"/>
    <property type="evidence" value="ECO:0007669"/>
    <property type="project" value="TreeGrafter"/>
</dbReference>